<sequence>MKAAVARSVLAGQIKVAARPSEQLTVDSVRVELRAELTRTRATLEQHRRDHNARAGPRARPRPLLARAIWSRPWPPEIASSASRAVQSSKGRRA</sequence>
<dbReference type="AlphaFoldDB" id="A0A8J3WPW6"/>
<dbReference type="EMBL" id="BOOJ01000096">
    <property type="protein sequence ID" value="GIH97713.1"/>
    <property type="molecule type" value="Genomic_DNA"/>
</dbReference>
<proteinExistence type="predicted"/>
<comment type="caution">
    <text evidence="2">The sequence shown here is derived from an EMBL/GenBank/DDBJ whole genome shotgun (WGS) entry which is preliminary data.</text>
</comment>
<dbReference type="Proteomes" id="UP000619788">
    <property type="component" value="Unassembled WGS sequence"/>
</dbReference>
<evidence type="ECO:0000313" key="2">
    <source>
        <dbReference type="EMBL" id="GIH97713.1"/>
    </source>
</evidence>
<reference evidence="2 3" key="1">
    <citation type="submission" date="2021-01" db="EMBL/GenBank/DDBJ databases">
        <title>Whole genome shotgun sequence of Planobispora siamensis NBRC 107568.</title>
        <authorList>
            <person name="Komaki H."/>
            <person name="Tamura T."/>
        </authorList>
    </citation>
    <scope>NUCLEOTIDE SEQUENCE [LARGE SCALE GENOMIC DNA]</scope>
    <source>
        <strain evidence="2 3">NBRC 107568</strain>
    </source>
</reference>
<keyword evidence="3" id="KW-1185">Reference proteome</keyword>
<feature type="region of interest" description="Disordered" evidence="1">
    <location>
        <begin position="42"/>
        <end position="62"/>
    </location>
</feature>
<organism evidence="2 3">
    <name type="scientific">Planobispora siamensis</name>
    <dbReference type="NCBI Taxonomy" id="936338"/>
    <lineage>
        <taxon>Bacteria</taxon>
        <taxon>Bacillati</taxon>
        <taxon>Actinomycetota</taxon>
        <taxon>Actinomycetes</taxon>
        <taxon>Streptosporangiales</taxon>
        <taxon>Streptosporangiaceae</taxon>
        <taxon>Planobispora</taxon>
    </lineage>
</organism>
<protein>
    <submittedName>
        <fullName evidence="2">Uncharacterized protein</fullName>
    </submittedName>
</protein>
<evidence type="ECO:0000256" key="1">
    <source>
        <dbReference type="SAM" id="MobiDB-lite"/>
    </source>
</evidence>
<evidence type="ECO:0000313" key="3">
    <source>
        <dbReference type="Proteomes" id="UP000619788"/>
    </source>
</evidence>
<name>A0A8J3WPW6_9ACTN</name>
<gene>
    <name evidence="2" type="ORF">Psi01_83430</name>
</gene>
<accession>A0A8J3WPW6</accession>